<dbReference type="PANTHER" id="PTHR24324:SF5">
    <property type="entry name" value="HEMATOPOIETICALLY-EXPRESSED HOMEOBOX PROTEIN HHEX"/>
    <property type="match status" value="1"/>
</dbReference>
<evidence type="ECO:0000259" key="9">
    <source>
        <dbReference type="PROSITE" id="PS50071"/>
    </source>
</evidence>
<feature type="coiled-coil region" evidence="7">
    <location>
        <begin position="12"/>
        <end position="39"/>
    </location>
</feature>
<sequence length="187" mass="21278">MDQAQGSVNHLYLYFINRNQELEQQVRELKQQVNGLQLQLQLQAYLTTSLAGPLANQGSPPNLFTPLASGSLPPPSTPATNPVPSTNITPPDETPQRLRKRSRISYSPMQRAILEAAFQKNNHLTDETRQELANLTGLDVLQVNKWFQNRRSKKRRQNLSISEELDHKERQRNESFGTDDEEDAMSV</sequence>
<dbReference type="PANTHER" id="PTHR24324">
    <property type="entry name" value="HOMEOBOX PROTEIN HHEX"/>
    <property type="match status" value="1"/>
</dbReference>
<feature type="domain" description="Homeobox" evidence="9">
    <location>
        <begin position="97"/>
        <end position="157"/>
    </location>
</feature>
<proteinExistence type="predicted"/>
<comment type="subcellular location">
    <subcellularLocation>
        <location evidence="1 5 6">Nucleus</location>
    </subcellularLocation>
</comment>
<feature type="compositionally biased region" description="Acidic residues" evidence="8">
    <location>
        <begin position="177"/>
        <end position="187"/>
    </location>
</feature>
<dbReference type="PROSITE" id="PS00027">
    <property type="entry name" value="HOMEOBOX_1"/>
    <property type="match status" value="1"/>
</dbReference>
<keyword evidence="4 5" id="KW-0539">Nucleus</keyword>
<evidence type="ECO:0000256" key="7">
    <source>
        <dbReference type="SAM" id="Coils"/>
    </source>
</evidence>
<dbReference type="Gene3D" id="1.10.10.60">
    <property type="entry name" value="Homeodomain-like"/>
    <property type="match status" value="1"/>
</dbReference>
<evidence type="ECO:0000256" key="8">
    <source>
        <dbReference type="SAM" id="MobiDB-lite"/>
    </source>
</evidence>
<feature type="region of interest" description="Disordered" evidence="8">
    <location>
        <begin position="57"/>
        <end position="100"/>
    </location>
</feature>
<feature type="compositionally biased region" description="Basic and acidic residues" evidence="8">
    <location>
        <begin position="164"/>
        <end position="173"/>
    </location>
</feature>
<accession>A0A1I7ZEQ2</accession>
<protein>
    <submittedName>
        <fullName evidence="11">Homeobox domain-containing protein</fullName>
    </submittedName>
</protein>
<keyword evidence="10" id="KW-1185">Reference proteome</keyword>
<evidence type="ECO:0000313" key="11">
    <source>
        <dbReference type="WBParaSite" id="L893_g25609.t1"/>
    </source>
</evidence>
<dbReference type="PROSITE" id="PS50071">
    <property type="entry name" value="HOMEOBOX_2"/>
    <property type="match status" value="1"/>
</dbReference>
<dbReference type="SMART" id="SM00389">
    <property type="entry name" value="HOX"/>
    <property type="match status" value="1"/>
</dbReference>
<dbReference type="GO" id="GO:0000978">
    <property type="term" value="F:RNA polymerase II cis-regulatory region sequence-specific DNA binding"/>
    <property type="evidence" value="ECO:0007669"/>
    <property type="project" value="TreeGrafter"/>
</dbReference>
<feature type="region of interest" description="Disordered" evidence="8">
    <location>
        <begin position="149"/>
        <end position="187"/>
    </location>
</feature>
<dbReference type="SUPFAM" id="SSF46689">
    <property type="entry name" value="Homeodomain-like"/>
    <property type="match status" value="1"/>
</dbReference>
<organism evidence="10 11">
    <name type="scientific">Steinernema glaseri</name>
    <dbReference type="NCBI Taxonomy" id="37863"/>
    <lineage>
        <taxon>Eukaryota</taxon>
        <taxon>Metazoa</taxon>
        <taxon>Ecdysozoa</taxon>
        <taxon>Nematoda</taxon>
        <taxon>Chromadorea</taxon>
        <taxon>Rhabditida</taxon>
        <taxon>Tylenchina</taxon>
        <taxon>Panagrolaimomorpha</taxon>
        <taxon>Strongyloidoidea</taxon>
        <taxon>Steinernematidae</taxon>
        <taxon>Steinernema</taxon>
    </lineage>
</organism>
<dbReference type="WBParaSite" id="L893_g25609.t1">
    <property type="protein sequence ID" value="L893_g25609.t1"/>
    <property type="gene ID" value="L893_g25609"/>
</dbReference>
<dbReference type="GO" id="GO:0030154">
    <property type="term" value="P:cell differentiation"/>
    <property type="evidence" value="ECO:0007669"/>
    <property type="project" value="TreeGrafter"/>
</dbReference>
<reference evidence="11" key="1">
    <citation type="submission" date="2016-11" db="UniProtKB">
        <authorList>
            <consortium name="WormBaseParasite"/>
        </authorList>
    </citation>
    <scope>IDENTIFICATION</scope>
</reference>
<dbReference type="AlphaFoldDB" id="A0A1I7ZEQ2"/>
<evidence type="ECO:0000313" key="10">
    <source>
        <dbReference type="Proteomes" id="UP000095287"/>
    </source>
</evidence>
<dbReference type="GO" id="GO:0000981">
    <property type="term" value="F:DNA-binding transcription factor activity, RNA polymerase II-specific"/>
    <property type="evidence" value="ECO:0007669"/>
    <property type="project" value="InterPro"/>
</dbReference>
<keyword evidence="7" id="KW-0175">Coiled coil</keyword>
<evidence type="ECO:0000256" key="3">
    <source>
        <dbReference type="ARBA" id="ARBA00023155"/>
    </source>
</evidence>
<keyword evidence="2 5" id="KW-0238">DNA-binding</keyword>
<dbReference type="InterPro" id="IPR017970">
    <property type="entry name" value="Homeobox_CS"/>
</dbReference>
<evidence type="ECO:0000256" key="1">
    <source>
        <dbReference type="ARBA" id="ARBA00004123"/>
    </source>
</evidence>
<name>A0A1I7ZEQ2_9BILA</name>
<evidence type="ECO:0000256" key="2">
    <source>
        <dbReference type="ARBA" id="ARBA00023125"/>
    </source>
</evidence>
<dbReference type="InterPro" id="IPR009057">
    <property type="entry name" value="Homeodomain-like_sf"/>
</dbReference>
<evidence type="ECO:0000256" key="5">
    <source>
        <dbReference type="PROSITE-ProRule" id="PRU00108"/>
    </source>
</evidence>
<dbReference type="GO" id="GO:0005634">
    <property type="term" value="C:nucleus"/>
    <property type="evidence" value="ECO:0007669"/>
    <property type="project" value="UniProtKB-SubCell"/>
</dbReference>
<dbReference type="Pfam" id="PF00046">
    <property type="entry name" value="Homeodomain"/>
    <property type="match status" value="1"/>
</dbReference>
<dbReference type="InterPro" id="IPR001356">
    <property type="entry name" value="HD"/>
</dbReference>
<dbReference type="Proteomes" id="UP000095287">
    <property type="component" value="Unplaced"/>
</dbReference>
<dbReference type="CDD" id="cd00086">
    <property type="entry name" value="homeodomain"/>
    <property type="match status" value="1"/>
</dbReference>
<evidence type="ECO:0000256" key="4">
    <source>
        <dbReference type="ARBA" id="ARBA00023242"/>
    </source>
</evidence>
<evidence type="ECO:0000256" key="6">
    <source>
        <dbReference type="RuleBase" id="RU000682"/>
    </source>
</evidence>
<dbReference type="InterPro" id="IPR051000">
    <property type="entry name" value="Homeobox_DNA-bind_prot"/>
</dbReference>
<feature type="DNA-binding region" description="Homeobox" evidence="5">
    <location>
        <begin position="99"/>
        <end position="158"/>
    </location>
</feature>
<keyword evidence="3 5" id="KW-0371">Homeobox</keyword>